<dbReference type="AlphaFoldDB" id="A0A6G4UEY8"/>
<accession>A0A6G4UEY8</accession>
<organism evidence="1 2">
    <name type="scientific">Streptomyces coryli</name>
    <dbReference type="NCBI Taxonomy" id="1128680"/>
    <lineage>
        <taxon>Bacteria</taxon>
        <taxon>Bacillati</taxon>
        <taxon>Actinomycetota</taxon>
        <taxon>Actinomycetes</taxon>
        <taxon>Kitasatosporales</taxon>
        <taxon>Streptomycetaceae</taxon>
        <taxon>Streptomyces</taxon>
    </lineage>
</organism>
<evidence type="ECO:0000313" key="2">
    <source>
        <dbReference type="Proteomes" id="UP000481583"/>
    </source>
</evidence>
<protein>
    <submittedName>
        <fullName evidence="1">Uncharacterized protein</fullName>
    </submittedName>
</protein>
<proteinExistence type="predicted"/>
<dbReference type="EMBL" id="JAAKZV010000433">
    <property type="protein sequence ID" value="NGN70191.1"/>
    <property type="molecule type" value="Genomic_DNA"/>
</dbReference>
<evidence type="ECO:0000313" key="1">
    <source>
        <dbReference type="EMBL" id="NGN70191.1"/>
    </source>
</evidence>
<dbReference type="Proteomes" id="UP000481583">
    <property type="component" value="Unassembled WGS sequence"/>
</dbReference>
<comment type="caution">
    <text evidence="1">The sequence shown here is derived from an EMBL/GenBank/DDBJ whole genome shotgun (WGS) entry which is preliminary data.</text>
</comment>
<keyword evidence="2" id="KW-1185">Reference proteome</keyword>
<reference evidence="1 2" key="1">
    <citation type="submission" date="2020-02" db="EMBL/GenBank/DDBJ databases">
        <title>Whole-genome analyses of novel actinobacteria.</title>
        <authorList>
            <person name="Sahin N."/>
        </authorList>
    </citation>
    <scope>NUCLEOTIDE SEQUENCE [LARGE SCALE GENOMIC DNA]</scope>
    <source>
        <strain evidence="1 2">A7024</strain>
    </source>
</reference>
<name>A0A6G4UEY8_9ACTN</name>
<sequence length="192" mass="21092">MRNEVAVRLFETPATDSHTGPYGVENRRAVGRYRTLGGQPEIALDISQAAKPETFAAIVAHELAHVRLRYENRVQGLSVDEEKLTDLVTVYLGMGVFTANAAYRFTKSVRGFSVLPLGDLTERMLTGNSLDPTHHLGYLSVRQFGYALAYYSALRGENAPPWSHHLAPGVQAVLRQGLAHLANSPRAPRDAP</sequence>
<gene>
    <name evidence="1" type="ORF">G5C51_40700</name>
</gene>